<gene>
    <name evidence="13" type="ORF">HCJ94_08580</name>
</gene>
<dbReference type="PANTHER" id="PTHR24421:SF10">
    <property type="entry name" value="NITRATE_NITRITE SENSOR PROTEIN NARQ"/>
    <property type="match status" value="1"/>
</dbReference>
<dbReference type="RefSeq" id="WP_168000434.1">
    <property type="nucleotide sequence ID" value="NZ_JAATEO010000007.1"/>
</dbReference>
<evidence type="ECO:0000259" key="10">
    <source>
        <dbReference type="Pfam" id="PF02518"/>
    </source>
</evidence>
<evidence type="ECO:0000256" key="6">
    <source>
        <dbReference type="ARBA" id="ARBA00022777"/>
    </source>
</evidence>
<keyword evidence="4" id="KW-0808">Transferase</keyword>
<name>A0ABX0Z7C8_9ACTN</name>
<feature type="domain" description="Signal transduction histidine kinase subgroup 3 dimerisation and phosphoacceptor" evidence="11">
    <location>
        <begin position="235"/>
        <end position="301"/>
    </location>
</feature>
<evidence type="ECO:0000256" key="5">
    <source>
        <dbReference type="ARBA" id="ARBA00022741"/>
    </source>
</evidence>
<sequence>MSAVDSSVRAVVWQLVRPGAVAAVQGLAVALLSLTTNVALFVLSVVSLALIPAFGIGFALFPAVTVLVRLSVGLQRRLSRWSRAPIASPYQPVPAGASLGTWKRFRWVVSDAATWRDFAWLIPGAITGGACLLAFVLPFYGLEGVLLVPILLYAITDWYGYGVFWPMDNYLEAWLSMPQGWLIFGGGLAVPPWLVWLHFRFAGFFLAPTQAQELALRVRHLAATRADTIDSQAAELRRIERDLHDGAQARLVALRMSIGLAEELLADDPARAARLLSEAQEASGRALVELRDLVRGIYPPVLAERGLDGAVQALALTVTPPVDVDVDLPGSPPAAVESAAYFAVAELLTNVAKHSGAGRAWVSLVHRDAVLRVVVGDDGRGGASFDVDSGLAGVRRRLAAFDGTMTVTSPPGGPTVVTMELPCALSSRRISPSSGTG</sequence>
<dbReference type="InterPro" id="IPR003594">
    <property type="entry name" value="HATPase_dom"/>
</dbReference>
<evidence type="ECO:0000256" key="8">
    <source>
        <dbReference type="ARBA" id="ARBA00023012"/>
    </source>
</evidence>
<dbReference type="PANTHER" id="PTHR24421">
    <property type="entry name" value="NITRATE/NITRITE SENSOR PROTEIN NARX-RELATED"/>
    <property type="match status" value="1"/>
</dbReference>
<evidence type="ECO:0000256" key="7">
    <source>
        <dbReference type="ARBA" id="ARBA00022840"/>
    </source>
</evidence>
<keyword evidence="9" id="KW-0812">Transmembrane</keyword>
<feature type="domain" description="Putative sensor" evidence="12">
    <location>
        <begin position="30"/>
        <end position="203"/>
    </location>
</feature>
<evidence type="ECO:0000256" key="2">
    <source>
        <dbReference type="ARBA" id="ARBA00012438"/>
    </source>
</evidence>
<evidence type="ECO:0000313" key="13">
    <source>
        <dbReference type="EMBL" id="NJP32031.1"/>
    </source>
</evidence>
<evidence type="ECO:0000256" key="1">
    <source>
        <dbReference type="ARBA" id="ARBA00000085"/>
    </source>
</evidence>
<dbReference type="InterPro" id="IPR011712">
    <property type="entry name" value="Sig_transdc_His_kin_sub3_dim/P"/>
</dbReference>
<evidence type="ECO:0000259" key="12">
    <source>
        <dbReference type="Pfam" id="PF13796"/>
    </source>
</evidence>
<dbReference type="Pfam" id="PF02518">
    <property type="entry name" value="HATPase_c"/>
    <property type="match status" value="1"/>
</dbReference>
<dbReference type="CDD" id="cd16917">
    <property type="entry name" value="HATPase_UhpB-NarQ-NarX-like"/>
    <property type="match status" value="1"/>
</dbReference>
<keyword evidence="9" id="KW-0472">Membrane</keyword>
<keyword evidence="7" id="KW-0067">ATP-binding</keyword>
<dbReference type="GO" id="GO:0016301">
    <property type="term" value="F:kinase activity"/>
    <property type="evidence" value="ECO:0007669"/>
    <property type="project" value="UniProtKB-KW"/>
</dbReference>
<comment type="caution">
    <text evidence="13">The sequence shown here is derived from an EMBL/GenBank/DDBJ whole genome shotgun (WGS) entry which is preliminary data.</text>
</comment>
<keyword evidence="3" id="KW-0597">Phosphoprotein</keyword>
<dbReference type="InterPro" id="IPR036890">
    <property type="entry name" value="HATPase_C_sf"/>
</dbReference>
<reference evidence="13 14" key="1">
    <citation type="submission" date="2020-03" db="EMBL/GenBank/DDBJ databases">
        <title>WGS of actinomycetes isolated from Thailand.</title>
        <authorList>
            <person name="Thawai C."/>
        </authorList>
    </citation>
    <scope>NUCLEOTIDE SEQUENCE [LARGE SCALE GENOMIC DNA]</scope>
    <source>
        <strain evidence="13 14">HSS6-12</strain>
    </source>
</reference>
<feature type="transmembrane region" description="Helical" evidence="9">
    <location>
        <begin position="20"/>
        <end position="43"/>
    </location>
</feature>
<keyword evidence="5" id="KW-0547">Nucleotide-binding</keyword>
<keyword evidence="9" id="KW-1133">Transmembrane helix</keyword>
<evidence type="ECO:0000256" key="9">
    <source>
        <dbReference type="SAM" id="Phobius"/>
    </source>
</evidence>
<feature type="transmembrane region" description="Helical" evidence="9">
    <location>
        <begin position="118"/>
        <end position="137"/>
    </location>
</feature>
<dbReference type="Proteomes" id="UP000783871">
    <property type="component" value="Unassembled WGS sequence"/>
</dbReference>
<dbReference type="SUPFAM" id="SSF55874">
    <property type="entry name" value="ATPase domain of HSP90 chaperone/DNA topoisomerase II/histidine kinase"/>
    <property type="match status" value="1"/>
</dbReference>
<feature type="domain" description="Histidine kinase/HSP90-like ATPase" evidence="10">
    <location>
        <begin position="338"/>
        <end position="423"/>
    </location>
</feature>
<evidence type="ECO:0000259" key="11">
    <source>
        <dbReference type="Pfam" id="PF07730"/>
    </source>
</evidence>
<proteinExistence type="predicted"/>
<keyword evidence="14" id="KW-1185">Reference proteome</keyword>
<evidence type="ECO:0000313" key="14">
    <source>
        <dbReference type="Proteomes" id="UP000783871"/>
    </source>
</evidence>
<dbReference type="EC" id="2.7.13.3" evidence="2"/>
<comment type="catalytic activity">
    <reaction evidence="1">
        <text>ATP + protein L-histidine = ADP + protein N-phospho-L-histidine.</text>
        <dbReference type="EC" id="2.7.13.3"/>
    </reaction>
</comment>
<evidence type="ECO:0000256" key="4">
    <source>
        <dbReference type="ARBA" id="ARBA00022679"/>
    </source>
</evidence>
<feature type="transmembrane region" description="Helical" evidence="9">
    <location>
        <begin position="181"/>
        <end position="199"/>
    </location>
</feature>
<dbReference type="Gene3D" id="3.30.565.10">
    <property type="entry name" value="Histidine kinase-like ATPase, C-terminal domain"/>
    <property type="match status" value="1"/>
</dbReference>
<dbReference type="InterPro" id="IPR050482">
    <property type="entry name" value="Sensor_HK_TwoCompSys"/>
</dbReference>
<dbReference type="Pfam" id="PF13796">
    <property type="entry name" value="Sensor"/>
    <property type="match status" value="1"/>
</dbReference>
<dbReference type="EMBL" id="JAATEO010000007">
    <property type="protein sequence ID" value="NJP32031.1"/>
    <property type="molecule type" value="Genomic_DNA"/>
</dbReference>
<dbReference type="InterPro" id="IPR025828">
    <property type="entry name" value="Put_sensor_dom"/>
</dbReference>
<keyword evidence="6 13" id="KW-0418">Kinase</keyword>
<accession>A0ABX0Z7C8</accession>
<dbReference type="Gene3D" id="1.20.5.1930">
    <property type="match status" value="1"/>
</dbReference>
<protein>
    <recommendedName>
        <fullName evidence="2">histidine kinase</fullName>
        <ecNumber evidence="2">2.7.13.3</ecNumber>
    </recommendedName>
</protein>
<feature type="transmembrane region" description="Helical" evidence="9">
    <location>
        <begin position="144"/>
        <end position="161"/>
    </location>
</feature>
<organism evidence="13 14">
    <name type="scientific">Micromonospora thermarum</name>
    <dbReference type="NCBI Taxonomy" id="2720024"/>
    <lineage>
        <taxon>Bacteria</taxon>
        <taxon>Bacillati</taxon>
        <taxon>Actinomycetota</taxon>
        <taxon>Actinomycetes</taxon>
        <taxon>Micromonosporales</taxon>
        <taxon>Micromonosporaceae</taxon>
        <taxon>Micromonospora</taxon>
    </lineage>
</organism>
<feature type="transmembrane region" description="Helical" evidence="9">
    <location>
        <begin position="50"/>
        <end position="72"/>
    </location>
</feature>
<evidence type="ECO:0000256" key="3">
    <source>
        <dbReference type="ARBA" id="ARBA00022553"/>
    </source>
</evidence>
<dbReference type="Pfam" id="PF07730">
    <property type="entry name" value="HisKA_3"/>
    <property type="match status" value="1"/>
</dbReference>
<keyword evidence="8" id="KW-0902">Two-component regulatory system</keyword>